<comment type="caution">
    <text evidence="6">The sequence shown here is derived from an EMBL/GenBank/DDBJ whole genome shotgun (WGS) entry which is preliminary data.</text>
</comment>
<dbReference type="InterPro" id="IPR037873">
    <property type="entry name" value="BamE-like"/>
</dbReference>
<dbReference type="Proteomes" id="UP000548632">
    <property type="component" value="Unassembled WGS sequence"/>
</dbReference>
<protein>
    <recommendedName>
        <fullName evidence="4">Outer membrane protein assembly factor BamE</fullName>
    </recommendedName>
</protein>
<dbReference type="GO" id="GO:0030674">
    <property type="term" value="F:protein-macromolecule adaptor activity"/>
    <property type="evidence" value="ECO:0007669"/>
    <property type="project" value="TreeGrafter"/>
</dbReference>
<dbReference type="HAMAP" id="MF_00925">
    <property type="entry name" value="OM_assembly_BamE"/>
    <property type="match status" value="1"/>
</dbReference>
<accession>A0A839HAZ5</accession>
<feature type="domain" description="Outer membrane protein assembly factor BamE" evidence="5">
    <location>
        <begin position="47"/>
        <end position="116"/>
    </location>
</feature>
<evidence type="ECO:0000259" key="5">
    <source>
        <dbReference type="Pfam" id="PF04355"/>
    </source>
</evidence>
<dbReference type="GO" id="GO:1990063">
    <property type="term" value="C:Bam protein complex"/>
    <property type="evidence" value="ECO:0007669"/>
    <property type="project" value="TreeGrafter"/>
</dbReference>
<keyword evidence="3 4" id="KW-0998">Cell outer membrane</keyword>
<evidence type="ECO:0000256" key="4">
    <source>
        <dbReference type="HAMAP-Rule" id="MF_00925"/>
    </source>
</evidence>
<organism evidence="6 7">
    <name type="scientific">Thiospirillum jenense</name>
    <dbReference type="NCBI Taxonomy" id="1653858"/>
    <lineage>
        <taxon>Bacteria</taxon>
        <taxon>Pseudomonadati</taxon>
        <taxon>Pseudomonadota</taxon>
        <taxon>Gammaproteobacteria</taxon>
        <taxon>Chromatiales</taxon>
        <taxon>Chromatiaceae</taxon>
        <taxon>Thiospirillum</taxon>
    </lineage>
</organism>
<comment type="function">
    <text evidence="4">Part of the outer membrane protein assembly complex, which is involved in assembly and insertion of beta-barrel proteins into the outer membrane.</text>
</comment>
<dbReference type="GO" id="GO:0051205">
    <property type="term" value="P:protein insertion into membrane"/>
    <property type="evidence" value="ECO:0007669"/>
    <property type="project" value="UniProtKB-UniRule"/>
</dbReference>
<evidence type="ECO:0000313" key="7">
    <source>
        <dbReference type="Proteomes" id="UP000548632"/>
    </source>
</evidence>
<dbReference type="EMBL" id="JABVCQ010000011">
    <property type="protein sequence ID" value="MBB1125921.1"/>
    <property type="molecule type" value="Genomic_DNA"/>
</dbReference>
<comment type="similarity">
    <text evidence="4">Belongs to the BamE family.</text>
</comment>
<reference evidence="6 7" key="1">
    <citation type="journal article" date="2020" name="Arch. Microbiol.">
        <title>The genome sequence of the giant phototrophic gammaproteobacterium Thiospirillum jenense gives insight into its physiological properties and phylogenetic relationships.</title>
        <authorList>
            <person name="Imhoff J.F."/>
            <person name="Meyer T.E."/>
            <person name="Kyndt J.A."/>
        </authorList>
    </citation>
    <scope>NUCLEOTIDE SEQUENCE [LARGE SCALE GENOMIC DNA]</scope>
    <source>
        <strain evidence="6 7">DSM 216</strain>
    </source>
</reference>
<dbReference type="AlphaFoldDB" id="A0A839HAZ5"/>
<keyword evidence="2 4" id="KW-0472">Membrane</keyword>
<evidence type="ECO:0000313" key="6">
    <source>
        <dbReference type="EMBL" id="MBB1125921.1"/>
    </source>
</evidence>
<evidence type="ECO:0000256" key="2">
    <source>
        <dbReference type="ARBA" id="ARBA00023136"/>
    </source>
</evidence>
<dbReference type="PANTHER" id="PTHR37482:SF1">
    <property type="entry name" value="OUTER MEMBRANE PROTEIN ASSEMBLY FACTOR BAME"/>
    <property type="match status" value="1"/>
</dbReference>
<comment type="subunit">
    <text evidence="4">Part of the Bam complex.</text>
</comment>
<dbReference type="InterPro" id="IPR026592">
    <property type="entry name" value="BamE"/>
</dbReference>
<dbReference type="PANTHER" id="PTHR37482">
    <property type="entry name" value="OUTER MEMBRANE PROTEIN ASSEMBLY FACTOR BAME"/>
    <property type="match status" value="1"/>
</dbReference>
<keyword evidence="7" id="KW-1185">Reference proteome</keyword>
<dbReference type="GO" id="GO:0043165">
    <property type="term" value="P:Gram-negative-bacterium-type cell outer membrane assembly"/>
    <property type="evidence" value="ECO:0007669"/>
    <property type="project" value="UniProtKB-UniRule"/>
</dbReference>
<evidence type="ECO:0000256" key="1">
    <source>
        <dbReference type="ARBA" id="ARBA00022729"/>
    </source>
</evidence>
<dbReference type="Pfam" id="PF04355">
    <property type="entry name" value="BamE"/>
    <property type="match status" value="1"/>
</dbReference>
<proteinExistence type="inferred from homology"/>
<dbReference type="Gene3D" id="3.30.1450.10">
    <property type="match status" value="1"/>
</dbReference>
<comment type="subcellular location">
    <subcellularLocation>
        <location evidence="4">Cell outer membrane</location>
    </subcellularLocation>
</comment>
<dbReference type="InterPro" id="IPR007450">
    <property type="entry name" value="BamE_dom"/>
</dbReference>
<sequence length="168" mass="19215">MQKIFILIESCALFMAAGCANTPQPTDYQDSLLSDLPFVYKMTVQQGNIVTEEMVDQLKPGMTQAQVRYLLGTPLLADLFHPNHWHYPYTIKRGHQPMELRQLTLFFEQDALVKIQGTLKPDPERAARAATQPRELVMTVPDWQDQRGLVQRVLDVINLKSVERPPVN</sequence>
<keyword evidence="1 4" id="KW-0732">Signal</keyword>
<name>A0A839HAZ5_9GAMM</name>
<gene>
    <name evidence="4" type="primary">bamE</name>
    <name evidence="6" type="ORF">HUK38_06705</name>
</gene>
<evidence type="ECO:0000256" key="3">
    <source>
        <dbReference type="ARBA" id="ARBA00023237"/>
    </source>
</evidence>